<dbReference type="RefSeq" id="WP_153530390.1">
    <property type="nucleotide sequence ID" value="NZ_WEGH01000001.1"/>
</dbReference>
<sequence>MALTFELGRKFIRPYRTDDEHDVLALINEDRLTGQPFCTWNMLEAARVGRSAAETAGWARLVPVRTDVVVDEEDVVLGVVSTAVRRPDGAGVLLWLHAGEEPAVVHPLLDAVIGRLAGRAIEAFPLLNPLGFGLRGVPREHRPVTFSALRSRSFEATSSSVYLHRHLAPSAFSRPAGRIGLAQRTGSRSWRIHEPGSEAHLDVTVSPDDTGWIAYGGPGGACAEAAELVPAAIRLLGLHAARNVVATAPAAGPEARSMREALWDLGFTEVDRLEVLRRPAPAARTPAGGAVRRDASARSSVTHA</sequence>
<keyword evidence="3" id="KW-1185">Reference proteome</keyword>
<comment type="caution">
    <text evidence="2">The sequence shown here is derived from an EMBL/GenBank/DDBJ whole genome shotgun (WGS) entry which is preliminary data.</text>
</comment>
<dbReference type="Proteomes" id="UP000487268">
    <property type="component" value="Unassembled WGS sequence"/>
</dbReference>
<evidence type="ECO:0000256" key="1">
    <source>
        <dbReference type="SAM" id="MobiDB-lite"/>
    </source>
</evidence>
<proteinExistence type="predicted"/>
<dbReference type="EMBL" id="WEGH01000001">
    <property type="protein sequence ID" value="MQY02108.1"/>
    <property type="molecule type" value="Genomic_DNA"/>
</dbReference>
<evidence type="ECO:0008006" key="4">
    <source>
        <dbReference type="Google" id="ProtNLM"/>
    </source>
</evidence>
<gene>
    <name evidence="2" type="ORF">ACRB68_01350</name>
</gene>
<protein>
    <recommendedName>
        <fullName evidence="4">N-acetyltransferase domain-containing protein</fullName>
    </recommendedName>
</protein>
<feature type="compositionally biased region" description="Low complexity" evidence="1">
    <location>
        <begin position="281"/>
        <end position="290"/>
    </location>
</feature>
<feature type="region of interest" description="Disordered" evidence="1">
    <location>
        <begin position="281"/>
        <end position="304"/>
    </location>
</feature>
<organism evidence="2 3">
    <name type="scientific">Actinomadura macrotermitis</name>
    <dbReference type="NCBI Taxonomy" id="2585200"/>
    <lineage>
        <taxon>Bacteria</taxon>
        <taxon>Bacillati</taxon>
        <taxon>Actinomycetota</taxon>
        <taxon>Actinomycetes</taxon>
        <taxon>Streptosporangiales</taxon>
        <taxon>Thermomonosporaceae</taxon>
        <taxon>Actinomadura</taxon>
    </lineage>
</organism>
<evidence type="ECO:0000313" key="2">
    <source>
        <dbReference type="EMBL" id="MQY02108.1"/>
    </source>
</evidence>
<name>A0A7K0BLP6_9ACTN</name>
<dbReference type="OrthoDB" id="3499143at2"/>
<evidence type="ECO:0000313" key="3">
    <source>
        <dbReference type="Proteomes" id="UP000487268"/>
    </source>
</evidence>
<accession>A0A7K0BLP6</accession>
<dbReference type="AlphaFoldDB" id="A0A7K0BLP6"/>
<reference evidence="2 3" key="1">
    <citation type="submission" date="2019-10" db="EMBL/GenBank/DDBJ databases">
        <title>Actinomadura rubteroloni sp. nov. and Actinomadura macrotermitis sp. nov., isolated from the gut of fungus growing-termite Macrotermes natalensis.</title>
        <authorList>
            <person name="Benndorf R."/>
            <person name="Martin K."/>
            <person name="Kuefner M."/>
            <person name="De Beer W."/>
            <person name="Kaster A.-K."/>
            <person name="Vollmers J."/>
            <person name="Poulsen M."/>
            <person name="Beemelmanns C."/>
        </authorList>
    </citation>
    <scope>NUCLEOTIDE SEQUENCE [LARGE SCALE GENOMIC DNA]</scope>
    <source>
        <strain evidence="2 3">RB68</strain>
    </source>
</reference>